<accession>A0A6S6QEQ5</accession>
<dbReference type="RefSeq" id="WP_222876293.1">
    <property type="nucleotide sequence ID" value="NZ_AP023361.1"/>
</dbReference>
<reference evidence="1 2" key="1">
    <citation type="submission" date="2020-08" db="EMBL/GenBank/DDBJ databases">
        <title>Genome sequence of Rhizobiales bacterium strain IZ6.</title>
        <authorList>
            <person name="Nakai R."/>
            <person name="Naganuma T."/>
        </authorList>
    </citation>
    <scope>NUCLEOTIDE SEQUENCE [LARGE SCALE GENOMIC DNA]</scope>
    <source>
        <strain evidence="1 2">IZ6</strain>
    </source>
</reference>
<organism evidence="1 2">
    <name type="scientific">Terrihabitans soli</name>
    <dbReference type="NCBI Taxonomy" id="708113"/>
    <lineage>
        <taxon>Bacteria</taxon>
        <taxon>Pseudomonadati</taxon>
        <taxon>Pseudomonadota</taxon>
        <taxon>Alphaproteobacteria</taxon>
        <taxon>Hyphomicrobiales</taxon>
        <taxon>Terrihabitans</taxon>
    </lineage>
</organism>
<name>A0A6S6QEQ5_9HYPH</name>
<sequence length="246" mass="26981">MPAGTKPRKQPAGPSGDARFFVLFGKIDKHVAALAHKHGSAAAGALSPRAATIGAGDAALRLNSSGWLDLPPQSASQLNSHDDRKRFCRRALQRAVPLFSRPLERFVSSYFDFVDEEIERRRDALELKLAEAGFDPGAAFPDYRDWFFSAFLPLPNAHLQWRGDFIPFDVVFWTGTRLVAVLIDSLSMKTPRHLRAVEALAAGHECVEVVRIAPSDMASLQARLGDFTEGCRIPFGPFRSAGLGPL</sequence>
<keyword evidence="2" id="KW-1185">Reference proteome</keyword>
<dbReference type="Proteomes" id="UP000515317">
    <property type="component" value="Chromosome"/>
</dbReference>
<protein>
    <submittedName>
        <fullName evidence="1">Uncharacterized protein</fullName>
    </submittedName>
</protein>
<dbReference type="AlphaFoldDB" id="A0A6S6QEQ5"/>
<dbReference type="EMBL" id="AP023361">
    <property type="protein sequence ID" value="BCJ89593.1"/>
    <property type="molecule type" value="Genomic_DNA"/>
</dbReference>
<evidence type="ECO:0000313" key="1">
    <source>
        <dbReference type="EMBL" id="BCJ89593.1"/>
    </source>
</evidence>
<proteinExistence type="predicted"/>
<gene>
    <name evidence="1" type="ORF">IZ6_03280</name>
</gene>
<dbReference type="KEGG" id="tso:IZ6_03280"/>
<evidence type="ECO:0000313" key="2">
    <source>
        <dbReference type="Proteomes" id="UP000515317"/>
    </source>
</evidence>